<dbReference type="SUPFAM" id="SSF52935">
    <property type="entry name" value="PK C-terminal domain-like"/>
    <property type="match status" value="1"/>
</dbReference>
<dbReference type="SUPFAM" id="SSF50800">
    <property type="entry name" value="PK beta-barrel domain-like"/>
    <property type="match status" value="1"/>
</dbReference>
<keyword evidence="12 14" id="KW-0324">Glycolysis</keyword>
<dbReference type="InterPro" id="IPR015793">
    <property type="entry name" value="Pyrv_Knase_brl"/>
</dbReference>
<dbReference type="GO" id="GO:0016301">
    <property type="term" value="F:kinase activity"/>
    <property type="evidence" value="ECO:0007669"/>
    <property type="project" value="UniProtKB-KW"/>
</dbReference>
<evidence type="ECO:0000256" key="8">
    <source>
        <dbReference type="ARBA" id="ARBA00022741"/>
    </source>
</evidence>
<dbReference type="InterPro" id="IPR001697">
    <property type="entry name" value="Pyr_Knase"/>
</dbReference>
<dbReference type="AlphaFoldDB" id="A0A9X0A8W1"/>
<evidence type="ECO:0000313" key="17">
    <source>
        <dbReference type="EMBL" id="KAJ7393714.1"/>
    </source>
</evidence>
<dbReference type="GO" id="GO:0004743">
    <property type="term" value="F:pyruvate kinase activity"/>
    <property type="evidence" value="ECO:0007669"/>
    <property type="project" value="UniProtKB-EC"/>
</dbReference>
<keyword evidence="7" id="KW-0479">Metal-binding</keyword>
<evidence type="ECO:0000256" key="1">
    <source>
        <dbReference type="ARBA" id="ARBA00001946"/>
    </source>
</evidence>
<dbReference type="InterPro" id="IPR011037">
    <property type="entry name" value="Pyrv_Knase-like_insert_dom_sf"/>
</dbReference>
<dbReference type="GO" id="GO:0000287">
    <property type="term" value="F:magnesium ion binding"/>
    <property type="evidence" value="ECO:0007669"/>
    <property type="project" value="InterPro"/>
</dbReference>
<dbReference type="Gene3D" id="3.40.1380.20">
    <property type="entry name" value="Pyruvate kinase, C-terminal domain"/>
    <property type="match status" value="1"/>
</dbReference>
<feature type="domain" description="Pyruvate kinase C-terminal" evidence="16">
    <location>
        <begin position="374"/>
        <end position="492"/>
    </location>
</feature>
<dbReference type="Proteomes" id="UP001163046">
    <property type="component" value="Unassembled WGS sequence"/>
</dbReference>
<dbReference type="Pfam" id="PF02887">
    <property type="entry name" value="PK_C"/>
    <property type="match status" value="1"/>
</dbReference>
<dbReference type="InterPro" id="IPR040442">
    <property type="entry name" value="Pyrv_kinase-like_dom_sf"/>
</dbReference>
<evidence type="ECO:0000256" key="14">
    <source>
        <dbReference type="RuleBase" id="RU000504"/>
    </source>
</evidence>
<dbReference type="Gene3D" id="2.40.33.10">
    <property type="entry name" value="PK beta-barrel domain-like"/>
    <property type="match status" value="1"/>
</dbReference>
<evidence type="ECO:0000256" key="2">
    <source>
        <dbReference type="ARBA" id="ARBA00001958"/>
    </source>
</evidence>
<keyword evidence="11 14" id="KW-0460">Magnesium</keyword>
<dbReference type="EC" id="2.7.1.40" evidence="5 14"/>
<evidence type="ECO:0000256" key="7">
    <source>
        <dbReference type="ARBA" id="ARBA00022723"/>
    </source>
</evidence>
<evidence type="ECO:0000256" key="12">
    <source>
        <dbReference type="ARBA" id="ARBA00023152"/>
    </source>
</evidence>
<evidence type="ECO:0000259" key="16">
    <source>
        <dbReference type="Pfam" id="PF02887"/>
    </source>
</evidence>
<dbReference type="GO" id="GO:0005524">
    <property type="term" value="F:ATP binding"/>
    <property type="evidence" value="ECO:0007669"/>
    <property type="project" value="UniProtKB-KW"/>
</dbReference>
<organism evidence="17 18">
    <name type="scientific">Desmophyllum pertusum</name>
    <dbReference type="NCBI Taxonomy" id="174260"/>
    <lineage>
        <taxon>Eukaryota</taxon>
        <taxon>Metazoa</taxon>
        <taxon>Cnidaria</taxon>
        <taxon>Anthozoa</taxon>
        <taxon>Hexacorallia</taxon>
        <taxon>Scleractinia</taxon>
        <taxon>Caryophylliina</taxon>
        <taxon>Caryophylliidae</taxon>
        <taxon>Desmophyllum</taxon>
    </lineage>
</organism>
<evidence type="ECO:0000256" key="13">
    <source>
        <dbReference type="ARBA" id="ARBA00023317"/>
    </source>
</evidence>
<sequence>MSARGARLEYVGDIDLRHEQWAATQANNYLDFMSELDIYRDPRTIRNSGLICTLGPASRDVKIISKLIENGMNIARLNFSHGTHEYHAETISLVRKAAVEEWPHAVAVALDTKGPEIRTGLLKGGGSAEITLTKNELLKLTTDKAYYDQGDEKTIFIDYENITKVMKEGGIIFVDDGLISLKVVEIGSTYLLTQVQNDAKLGSKKGVNLPNVEVDLPAVSEQDKKDILFGVEQEVDMIFASFIRKAQDIADIRKLLGPEGQEIKVIAKIENHEGKMMIGRCNKNGKPVICATQMLESMIHNPRPTRAESSDVANAILDGADCCMLSGETAKGRYPVHAIAMMHKICREAEAAIFHRQLFDDLRHTMKRVTDTHETTAIAAVAASFTANAACIICLTHTGKTAEVVARFRPRCPIIVVTRDARVARQMHLYRGCFPLVYDKPPQDNVLEEHDERLEFALDMGKRMGFIKLGNPFVFVSGWKAGAAHTNTIRILTVVEERMHIAKSLSESADLKGRMNVKS</sequence>
<dbReference type="InterPro" id="IPR015806">
    <property type="entry name" value="Pyrv_Knase_insert_dom_sf"/>
</dbReference>
<evidence type="ECO:0000256" key="11">
    <source>
        <dbReference type="ARBA" id="ARBA00022842"/>
    </source>
</evidence>
<keyword evidence="8" id="KW-0547">Nucleotide-binding</keyword>
<accession>A0A9X0A8W1</accession>
<dbReference type="FunFam" id="2.40.33.10:FF:000023">
    <property type="entry name" value="Pyruvate kinase PKM"/>
    <property type="match status" value="1"/>
</dbReference>
<comment type="cofactor">
    <cofactor evidence="2">
        <name>K(+)</name>
        <dbReference type="ChEBI" id="CHEBI:29103"/>
    </cofactor>
</comment>
<evidence type="ECO:0000256" key="9">
    <source>
        <dbReference type="ARBA" id="ARBA00022777"/>
    </source>
</evidence>
<comment type="similarity">
    <text evidence="4 14">Belongs to the pyruvate kinase family.</text>
</comment>
<feature type="domain" description="Pyruvate kinase barrel" evidence="15">
    <location>
        <begin position="275"/>
        <end position="339"/>
    </location>
</feature>
<feature type="domain" description="Pyruvate kinase barrel" evidence="15">
    <location>
        <begin position="46"/>
        <end position="274"/>
    </location>
</feature>
<comment type="caution">
    <text evidence="17">The sequence shown here is derived from an EMBL/GenBank/DDBJ whole genome shotgun (WGS) entry which is preliminary data.</text>
</comment>
<dbReference type="FunFam" id="3.40.1380.20:FF:000001">
    <property type="entry name" value="Pyruvate kinase"/>
    <property type="match status" value="1"/>
</dbReference>
<proteinExistence type="inferred from homology"/>
<evidence type="ECO:0000256" key="5">
    <source>
        <dbReference type="ARBA" id="ARBA00012142"/>
    </source>
</evidence>
<comment type="pathway">
    <text evidence="3 14">Carbohydrate degradation; glycolysis; pyruvate from D-glyceraldehyde 3-phosphate: step 5/5.</text>
</comment>
<dbReference type="InterPro" id="IPR036918">
    <property type="entry name" value="Pyrv_Knase_C_sf"/>
</dbReference>
<dbReference type="EMBL" id="MU825397">
    <property type="protein sequence ID" value="KAJ7393714.1"/>
    <property type="molecule type" value="Genomic_DNA"/>
</dbReference>
<keyword evidence="10" id="KW-0067">ATP-binding</keyword>
<dbReference type="PANTHER" id="PTHR11817">
    <property type="entry name" value="PYRUVATE KINASE"/>
    <property type="match status" value="1"/>
</dbReference>
<dbReference type="Pfam" id="PF00224">
    <property type="entry name" value="PK"/>
    <property type="match status" value="2"/>
</dbReference>
<comment type="cofactor">
    <cofactor evidence="1">
        <name>Mg(2+)</name>
        <dbReference type="ChEBI" id="CHEBI:18420"/>
    </cofactor>
</comment>
<comment type="catalytic activity">
    <reaction evidence="14">
        <text>pyruvate + ATP = phosphoenolpyruvate + ADP + H(+)</text>
        <dbReference type="Rhea" id="RHEA:18157"/>
        <dbReference type="ChEBI" id="CHEBI:15361"/>
        <dbReference type="ChEBI" id="CHEBI:15378"/>
        <dbReference type="ChEBI" id="CHEBI:30616"/>
        <dbReference type="ChEBI" id="CHEBI:58702"/>
        <dbReference type="ChEBI" id="CHEBI:456216"/>
        <dbReference type="EC" id="2.7.1.40"/>
    </reaction>
</comment>
<evidence type="ECO:0000259" key="15">
    <source>
        <dbReference type="Pfam" id="PF00224"/>
    </source>
</evidence>
<evidence type="ECO:0000256" key="4">
    <source>
        <dbReference type="ARBA" id="ARBA00008663"/>
    </source>
</evidence>
<dbReference type="Gene3D" id="3.20.20.60">
    <property type="entry name" value="Phosphoenolpyruvate-binding domains"/>
    <property type="match status" value="2"/>
</dbReference>
<keyword evidence="18" id="KW-1185">Reference proteome</keyword>
<dbReference type="PRINTS" id="PR01050">
    <property type="entry name" value="PYRUVTKNASE"/>
</dbReference>
<evidence type="ECO:0000313" key="18">
    <source>
        <dbReference type="Proteomes" id="UP001163046"/>
    </source>
</evidence>
<evidence type="ECO:0000256" key="10">
    <source>
        <dbReference type="ARBA" id="ARBA00022840"/>
    </source>
</evidence>
<reference evidence="17" key="1">
    <citation type="submission" date="2023-01" db="EMBL/GenBank/DDBJ databases">
        <title>Genome assembly of the deep-sea coral Lophelia pertusa.</title>
        <authorList>
            <person name="Herrera S."/>
            <person name="Cordes E."/>
        </authorList>
    </citation>
    <scope>NUCLEOTIDE SEQUENCE</scope>
    <source>
        <strain evidence="17">USNM1676648</strain>
        <tissue evidence="17">Polyp</tissue>
    </source>
</reference>
<dbReference type="GO" id="GO:0030955">
    <property type="term" value="F:potassium ion binding"/>
    <property type="evidence" value="ECO:0007669"/>
    <property type="project" value="InterPro"/>
</dbReference>
<keyword evidence="6 14" id="KW-0808">Transferase</keyword>
<protein>
    <recommendedName>
        <fullName evidence="5 14">Pyruvate kinase</fullName>
        <ecNumber evidence="5 14">2.7.1.40</ecNumber>
    </recommendedName>
</protein>
<dbReference type="InterPro" id="IPR015795">
    <property type="entry name" value="Pyrv_Knase_C"/>
</dbReference>
<evidence type="ECO:0000256" key="6">
    <source>
        <dbReference type="ARBA" id="ARBA00022679"/>
    </source>
</evidence>
<keyword evidence="9 14" id="KW-0418">Kinase</keyword>
<dbReference type="InterPro" id="IPR015813">
    <property type="entry name" value="Pyrv/PenolPyrv_kinase-like_dom"/>
</dbReference>
<dbReference type="OrthoDB" id="108365at2759"/>
<evidence type="ECO:0000256" key="3">
    <source>
        <dbReference type="ARBA" id="ARBA00004997"/>
    </source>
</evidence>
<dbReference type="SUPFAM" id="SSF51621">
    <property type="entry name" value="Phosphoenolpyruvate/pyruvate domain"/>
    <property type="match status" value="1"/>
</dbReference>
<keyword evidence="13" id="KW-0670">Pyruvate</keyword>
<name>A0A9X0A8W1_9CNID</name>
<gene>
    <name evidence="17" type="ORF">OS493_003373</name>
</gene>